<reference evidence="1 2" key="1">
    <citation type="submission" date="2024-09" db="EMBL/GenBank/DDBJ databases">
        <authorList>
            <person name="Sun Q."/>
            <person name="Mori K."/>
        </authorList>
    </citation>
    <scope>NUCLEOTIDE SEQUENCE [LARGE SCALE GENOMIC DNA]</scope>
    <source>
        <strain evidence="1 2">TBRC 0563</strain>
    </source>
</reference>
<evidence type="ECO:0008006" key="3">
    <source>
        <dbReference type="Google" id="ProtNLM"/>
    </source>
</evidence>
<dbReference type="EMBL" id="JBHLZP010000152">
    <property type="protein sequence ID" value="MFB9834666.1"/>
    <property type="molecule type" value="Genomic_DNA"/>
</dbReference>
<accession>A0ABV5YI06</accession>
<proteinExistence type="predicted"/>
<keyword evidence="2" id="KW-1185">Reference proteome</keyword>
<organism evidence="1 2">
    <name type="scientific">Actinoallomurus acaciae</name>
    <dbReference type="NCBI Taxonomy" id="502577"/>
    <lineage>
        <taxon>Bacteria</taxon>
        <taxon>Bacillati</taxon>
        <taxon>Actinomycetota</taxon>
        <taxon>Actinomycetes</taxon>
        <taxon>Streptosporangiales</taxon>
        <taxon>Thermomonosporaceae</taxon>
        <taxon>Actinoallomurus</taxon>
    </lineage>
</organism>
<gene>
    <name evidence="1" type="ORF">ACFFNX_20995</name>
</gene>
<dbReference type="InterPro" id="IPR011032">
    <property type="entry name" value="GroES-like_sf"/>
</dbReference>
<sequence>MRAVHLERVGDPARVREVDVPSYTREVFSGALAYDLPVPLVPGPTCVGVVDQVAEDVFHLNRGDVVPCNSFYSSGDADGADDILIGWTGNGTERSARIQRIWRRAPTSTWCSTSSRTRRPRIPRRPASTHCHPGMRRCWSAASGTTSAGS</sequence>
<dbReference type="SUPFAM" id="SSF50129">
    <property type="entry name" value="GroES-like"/>
    <property type="match status" value="1"/>
</dbReference>
<name>A0ABV5YI06_9ACTN</name>
<comment type="caution">
    <text evidence="1">The sequence shown here is derived from an EMBL/GenBank/DDBJ whole genome shotgun (WGS) entry which is preliminary data.</text>
</comment>
<protein>
    <recommendedName>
        <fullName evidence="3">Alcohol dehydrogenase N-terminal domain-containing protein</fullName>
    </recommendedName>
</protein>
<evidence type="ECO:0000313" key="2">
    <source>
        <dbReference type="Proteomes" id="UP001589627"/>
    </source>
</evidence>
<evidence type="ECO:0000313" key="1">
    <source>
        <dbReference type="EMBL" id="MFB9834666.1"/>
    </source>
</evidence>
<dbReference type="Proteomes" id="UP001589627">
    <property type="component" value="Unassembled WGS sequence"/>
</dbReference>
<dbReference type="RefSeq" id="WP_378204699.1">
    <property type="nucleotide sequence ID" value="NZ_JBHLZP010000152.1"/>
</dbReference>